<proteinExistence type="predicted"/>
<dbReference type="InterPro" id="IPR041854">
    <property type="entry name" value="BFD-like_2Fe2S-bd_dom_sf"/>
</dbReference>
<evidence type="ECO:0000313" key="5">
    <source>
        <dbReference type="Proteomes" id="UP000199054"/>
    </source>
</evidence>
<dbReference type="Pfam" id="PF04324">
    <property type="entry name" value="Fer2_BFD"/>
    <property type="match status" value="1"/>
</dbReference>
<dbReference type="STRING" id="34002.SAMN04489859_102933"/>
<evidence type="ECO:0000259" key="3">
    <source>
        <dbReference type="Pfam" id="PF07992"/>
    </source>
</evidence>
<accession>A0A1H8LCP5</accession>
<dbReference type="PANTHER" id="PTHR42949">
    <property type="entry name" value="ANAEROBIC GLYCEROL-3-PHOSPHATE DEHYDROGENASE SUBUNIT B"/>
    <property type="match status" value="1"/>
</dbReference>
<dbReference type="GO" id="GO:0016491">
    <property type="term" value="F:oxidoreductase activity"/>
    <property type="evidence" value="ECO:0007669"/>
    <property type="project" value="UniProtKB-KW"/>
</dbReference>
<dbReference type="InterPro" id="IPR007419">
    <property type="entry name" value="BFD-like_2Fe2S-bd_dom"/>
</dbReference>
<dbReference type="CDD" id="cd19946">
    <property type="entry name" value="GlpA-like_Fer2_BFD-like"/>
    <property type="match status" value="1"/>
</dbReference>
<dbReference type="RefSeq" id="WP_090615051.1">
    <property type="nucleotide sequence ID" value="NZ_CP067125.1"/>
</dbReference>
<dbReference type="PANTHER" id="PTHR42949:SF3">
    <property type="entry name" value="ANAEROBIC GLYCEROL-3-PHOSPHATE DEHYDROGENASE SUBUNIT B"/>
    <property type="match status" value="1"/>
</dbReference>
<keyword evidence="1" id="KW-0560">Oxidoreductase</keyword>
<sequence length="527" mass="55052">MTTDPRSVAGKRLEIAERTQILIVGAGPAGIAAARRAHEGGAQVMLVDEHPVPFEVMGESVPQIWGGRMGGAVRNRNAMTERMLEARPDLVELFDLGVDIRLGNACWGLFANQPNLGWMPGLVAGLVDEEQGSHLVGFDQAIVATGRRDMGLAFPGWDLPGVLGAGAALVLARLYDALDSRHAVMLGSTPEALLAALDLIAAGVTIAAVVEQAEAAAAPEDLVARIRAAGVEIVTGEAPRGVTSDADGVTGLMLRNRSIPCDSVLLGVGAVPMIDLLHAAGARCAFDNDRGGFVPLLGAGGETSLPGIRAAGDCAGIWPAKSADPALAETEGRLAAGAALAALGLANEAAGDAPQPGPAADLGAYRKAWVRASVVEAVAEMPVCQCEEVTAREILDVSPPRYLNAPHLPNLTRSLTEILGEGPPDPDQIKRLTRAGMGPCQGRRCREQIQALLALQEDLSLGVVPLAGYRSPVRPISLTAAALPEDPAIAAAWDSWFGMPRQWVPFWDVEDHYTVAALATQKEHVSE</sequence>
<dbReference type="AlphaFoldDB" id="A0A1H8LCP5"/>
<name>A0A1H8LCP5_9RHOB</name>
<organism evidence="4 5">
    <name type="scientific">Paracoccus alcaliphilus</name>
    <dbReference type="NCBI Taxonomy" id="34002"/>
    <lineage>
        <taxon>Bacteria</taxon>
        <taxon>Pseudomonadati</taxon>
        <taxon>Pseudomonadota</taxon>
        <taxon>Alphaproteobacteria</taxon>
        <taxon>Rhodobacterales</taxon>
        <taxon>Paracoccaceae</taxon>
        <taxon>Paracoccus</taxon>
    </lineage>
</organism>
<protein>
    <submittedName>
        <fullName evidence="4">Pyruvate/2-oxoglutarate dehydrogenase complex, dihydrolipoamide dehydrogenase (E3) component</fullName>
    </submittedName>
</protein>
<keyword evidence="5" id="KW-1185">Reference proteome</keyword>
<dbReference type="SUPFAM" id="SSF51905">
    <property type="entry name" value="FAD/NAD(P)-binding domain"/>
    <property type="match status" value="1"/>
</dbReference>
<dbReference type="OrthoDB" id="9801699at2"/>
<dbReference type="InterPro" id="IPR036188">
    <property type="entry name" value="FAD/NAD-bd_sf"/>
</dbReference>
<dbReference type="PRINTS" id="PR00411">
    <property type="entry name" value="PNDRDTASEI"/>
</dbReference>
<dbReference type="EMBL" id="FODE01000029">
    <property type="protein sequence ID" value="SEO02518.1"/>
    <property type="molecule type" value="Genomic_DNA"/>
</dbReference>
<feature type="domain" description="BFD-like [2Fe-2S]-binding" evidence="2">
    <location>
        <begin position="383"/>
        <end position="454"/>
    </location>
</feature>
<keyword evidence="4" id="KW-0670">Pyruvate</keyword>
<dbReference type="Proteomes" id="UP000199054">
    <property type="component" value="Unassembled WGS sequence"/>
</dbReference>
<dbReference type="Gene3D" id="3.50.50.60">
    <property type="entry name" value="FAD/NAD(P)-binding domain"/>
    <property type="match status" value="3"/>
</dbReference>
<evidence type="ECO:0000259" key="2">
    <source>
        <dbReference type="Pfam" id="PF04324"/>
    </source>
</evidence>
<dbReference type="PRINTS" id="PR00368">
    <property type="entry name" value="FADPNR"/>
</dbReference>
<dbReference type="Gene3D" id="1.10.10.1100">
    <property type="entry name" value="BFD-like [2Fe-2S]-binding domain"/>
    <property type="match status" value="1"/>
</dbReference>
<gene>
    <name evidence="4" type="ORF">SAMN04489859_102933</name>
</gene>
<feature type="domain" description="FAD/NAD(P)-binding" evidence="3">
    <location>
        <begin position="20"/>
        <end position="319"/>
    </location>
</feature>
<evidence type="ECO:0000313" key="4">
    <source>
        <dbReference type="EMBL" id="SEO02518.1"/>
    </source>
</evidence>
<reference evidence="4 5" key="1">
    <citation type="submission" date="2016-10" db="EMBL/GenBank/DDBJ databases">
        <authorList>
            <person name="de Groot N.N."/>
        </authorList>
    </citation>
    <scope>NUCLEOTIDE SEQUENCE [LARGE SCALE GENOMIC DNA]</scope>
    <source>
        <strain evidence="4 5">DSM 8512</strain>
    </source>
</reference>
<dbReference type="Pfam" id="PF07992">
    <property type="entry name" value="Pyr_redox_2"/>
    <property type="match status" value="1"/>
</dbReference>
<evidence type="ECO:0000256" key="1">
    <source>
        <dbReference type="ARBA" id="ARBA00023002"/>
    </source>
</evidence>
<dbReference type="InterPro" id="IPR051691">
    <property type="entry name" value="Metab_Enz_Cyan_OpOx_G3PDH"/>
</dbReference>
<dbReference type="InterPro" id="IPR023753">
    <property type="entry name" value="FAD/NAD-binding_dom"/>
</dbReference>